<evidence type="ECO:0000256" key="3">
    <source>
        <dbReference type="ARBA" id="ARBA00023163"/>
    </source>
</evidence>
<protein>
    <submittedName>
        <fullName evidence="4">Uncharacterized protein</fullName>
    </submittedName>
</protein>
<evidence type="ECO:0000256" key="1">
    <source>
        <dbReference type="ARBA" id="ARBA00023015"/>
    </source>
</evidence>
<dbReference type="InterPro" id="IPR050389">
    <property type="entry name" value="LysR-type_TF"/>
</dbReference>
<dbReference type="PANTHER" id="PTHR30118">
    <property type="entry name" value="HTH-TYPE TRANSCRIPTIONAL REGULATOR LEUO-RELATED"/>
    <property type="match status" value="1"/>
</dbReference>
<dbReference type="Proteomes" id="UP001321542">
    <property type="component" value="Chromosome"/>
</dbReference>
<name>A0ABN5VDU4_9ACTN</name>
<dbReference type="PANTHER" id="PTHR30118:SF15">
    <property type="entry name" value="TRANSCRIPTIONAL REGULATORY PROTEIN"/>
    <property type="match status" value="1"/>
</dbReference>
<keyword evidence="3" id="KW-0804">Transcription</keyword>
<evidence type="ECO:0000313" key="4">
    <source>
        <dbReference type="EMBL" id="BBC30890.1"/>
    </source>
</evidence>
<sequence length="143" mass="15956">MGLPRRRGQPEVGDSLTRKDLARLPWVTYQRTYDAPAVRQLGMLGIEPRGEVSVDSFQSPPFLVAGTHRIALVQKLLAERLRCVAPVRIIEPPYEAVPVRQALWRHPVHTLDAAHIWLRETAVRVAATFTGQAARPSQHSQAG</sequence>
<reference evidence="4 5" key="2">
    <citation type="journal article" date="2023" name="ChemBioChem">
        <title>Acyltransferase Domain Exchange between Two Independent Type I Polyketide Synthases in the Same Producer Strain of Macrolide Antibiotics.</title>
        <authorList>
            <person name="Kudo F."/>
            <person name="Kishikawa K."/>
            <person name="Tsuboi K."/>
            <person name="Kido T."/>
            <person name="Usui T."/>
            <person name="Hashimoto J."/>
            <person name="Shin-Ya K."/>
            <person name="Miyanaga A."/>
            <person name="Eguchi T."/>
        </authorList>
    </citation>
    <scope>NUCLEOTIDE SEQUENCE [LARGE SCALE GENOMIC DNA]</scope>
    <source>
        <strain evidence="4 5">A-8890</strain>
    </source>
</reference>
<evidence type="ECO:0000313" key="5">
    <source>
        <dbReference type="Proteomes" id="UP001321542"/>
    </source>
</evidence>
<dbReference type="SUPFAM" id="SSF53850">
    <property type="entry name" value="Periplasmic binding protein-like II"/>
    <property type="match status" value="1"/>
</dbReference>
<dbReference type="EMBL" id="AP018448">
    <property type="protein sequence ID" value="BBC30890.1"/>
    <property type="molecule type" value="Genomic_DNA"/>
</dbReference>
<proteinExistence type="predicted"/>
<accession>A0ABN5VDU4</accession>
<evidence type="ECO:0000256" key="2">
    <source>
        <dbReference type="ARBA" id="ARBA00023125"/>
    </source>
</evidence>
<dbReference type="Gene3D" id="3.40.190.10">
    <property type="entry name" value="Periplasmic binding protein-like II"/>
    <property type="match status" value="2"/>
</dbReference>
<reference evidence="4 5" key="1">
    <citation type="journal article" date="2010" name="ChemBioChem">
        <title>Cloning and characterization of the biosynthetic gene cluster of 16-membered macrolide antibiotic FD-891: involvement of a dual functional cytochrome P450 monooxygenase catalyzing epoxidation and hydroxylation.</title>
        <authorList>
            <person name="Kudo F."/>
            <person name="Motegi A."/>
            <person name="Mizoue K."/>
            <person name="Eguchi T."/>
        </authorList>
    </citation>
    <scope>NUCLEOTIDE SEQUENCE [LARGE SCALE GENOMIC DNA]</scope>
    <source>
        <strain evidence="4 5">A-8890</strain>
    </source>
</reference>
<keyword evidence="5" id="KW-1185">Reference proteome</keyword>
<gene>
    <name evidence="4" type="ORF">SGFS_021840</name>
</gene>
<keyword evidence="1" id="KW-0805">Transcription regulation</keyword>
<keyword evidence="2" id="KW-0238">DNA-binding</keyword>
<organism evidence="4 5">
    <name type="scientific">Streptomyces graminofaciens</name>
    <dbReference type="NCBI Taxonomy" id="68212"/>
    <lineage>
        <taxon>Bacteria</taxon>
        <taxon>Bacillati</taxon>
        <taxon>Actinomycetota</taxon>
        <taxon>Actinomycetes</taxon>
        <taxon>Kitasatosporales</taxon>
        <taxon>Streptomycetaceae</taxon>
        <taxon>Streptomyces</taxon>
    </lineage>
</organism>